<evidence type="ECO:0000313" key="8">
    <source>
        <dbReference type="EMBL" id="RMZ26224.1"/>
    </source>
</evidence>
<dbReference type="GO" id="GO:0006629">
    <property type="term" value="P:lipid metabolic process"/>
    <property type="evidence" value="ECO:0007669"/>
    <property type="project" value="InterPro"/>
</dbReference>
<dbReference type="SUPFAM" id="SSF51695">
    <property type="entry name" value="PLC-like phosphodiesterases"/>
    <property type="match status" value="1"/>
</dbReference>
<keyword evidence="5" id="KW-0503">Monooxygenase</keyword>
<evidence type="ECO:0000256" key="3">
    <source>
        <dbReference type="ARBA" id="ARBA00022827"/>
    </source>
</evidence>
<dbReference type="InterPro" id="IPR002938">
    <property type="entry name" value="FAD-bd"/>
</dbReference>
<dbReference type="SUPFAM" id="SSF51905">
    <property type="entry name" value="FAD/NAD(P)-binding domain"/>
    <property type="match status" value="1"/>
</dbReference>
<sequence length="825" mass="91008">MFTKFLATTGLAASFSHATCTHLPALRMNQIQVVGTHNSYHREISLKERAVFEQIMPSPENLYYSHASLEDQLSHQAVRSLEIDLHSDTKGGLYSDPLIWRLSNLTNATAPFYDPNFFRPGLKVFHMTDADMNAVCHTFVECLQQLKYWSDNNPTHVPILIDLELKCDAPYCAFGGLCAEEAVNWTLPRILEVDRKIRSIMPSSKLVTPDDVRQANMTLEQSVLQHGWPILDDVRGRFMFFFDNDPDNDSPCTAIRSIYRSNGHESLQDRVVFTNSVEGDSDAAFIKYNNPTKGGLAEIQRLVKKGYIVRTRADTPITTVLEKDLSMYNASWPSGAQIVSTDWPAYGMSARYDWDYVVKIGCRRVARCNPVNAPEACDESQLEPLQLNSQTHLSSKRLASLRHLLSVANQHSQLNINHGCHRKKPILISGAGVSSLLLGQSLLRASIPFVIFERDASISFRAQGYRLRLSAEGLDAIESALGPSKFQTFWDICGKTGGGGLRPLDARTGEDIGDPPKDGDKPRPVDQEQQGKPMQLGSRGGKVVGIARGDMRKLFYSGCEPYVRWSHNVTGYELTASGVHAVFADGTKSEEGSMLIAGEGVHSKVAKQVSNGKLKTYDTGARGIHGQAPTTAFKGLGEGVWRVVDDTRPEGKVFIITNVRPDEIDDPSVNFGWTMAGQPGVIKPPNDDYAIIGKPAADIAKGLTQEWHPRFKPLFDHMAESEAAFWKITCSTPSGVPEWENEDRVTVMGDSCHSMTPAGGLGANTAVRDAALLGKMLTEAGGFKEGLTAEYEKQMREYASEAVRNSYGMAKTQFGINIDETSHVV</sequence>
<dbReference type="InterPro" id="IPR032075">
    <property type="entry name" value="PI-PLC-C1"/>
</dbReference>
<organism evidence="8 9">
    <name type="scientific">Hortaea werneckii</name>
    <name type="common">Black yeast</name>
    <name type="synonym">Cladosporium werneckii</name>
    <dbReference type="NCBI Taxonomy" id="91943"/>
    <lineage>
        <taxon>Eukaryota</taxon>
        <taxon>Fungi</taxon>
        <taxon>Dikarya</taxon>
        <taxon>Ascomycota</taxon>
        <taxon>Pezizomycotina</taxon>
        <taxon>Dothideomycetes</taxon>
        <taxon>Dothideomycetidae</taxon>
        <taxon>Mycosphaerellales</taxon>
        <taxon>Teratosphaeriaceae</taxon>
        <taxon>Hortaea</taxon>
    </lineage>
</organism>
<keyword evidence="2" id="KW-0285">Flavoprotein</keyword>
<feature type="region of interest" description="Disordered" evidence="6">
    <location>
        <begin position="501"/>
        <end position="541"/>
    </location>
</feature>
<dbReference type="EMBL" id="QWIT01000310">
    <property type="protein sequence ID" value="RMZ26224.1"/>
    <property type="molecule type" value="Genomic_DNA"/>
</dbReference>
<name>A0A3M7IL80_HORWE</name>
<evidence type="ECO:0000256" key="6">
    <source>
        <dbReference type="SAM" id="MobiDB-lite"/>
    </source>
</evidence>
<keyword evidence="4" id="KW-0560">Oxidoreductase</keyword>
<keyword evidence="3" id="KW-0274">FAD</keyword>
<feature type="domain" description="FAD-binding" evidence="7">
    <location>
        <begin position="563"/>
        <end position="806"/>
    </location>
</feature>
<evidence type="ECO:0000256" key="1">
    <source>
        <dbReference type="ARBA" id="ARBA00001974"/>
    </source>
</evidence>
<gene>
    <name evidence="8" type="ORF">D0859_09713</name>
</gene>
<feature type="compositionally biased region" description="Basic and acidic residues" evidence="6">
    <location>
        <begin position="504"/>
        <end position="526"/>
    </location>
</feature>
<dbReference type="Gene3D" id="3.20.20.190">
    <property type="entry name" value="Phosphatidylinositol (PI) phosphodiesterase"/>
    <property type="match status" value="1"/>
</dbReference>
<dbReference type="PANTHER" id="PTHR47178:SF5">
    <property type="entry name" value="FAD-BINDING DOMAIN-CONTAINING PROTEIN"/>
    <property type="match status" value="1"/>
</dbReference>
<evidence type="ECO:0000313" key="9">
    <source>
        <dbReference type="Proteomes" id="UP000281677"/>
    </source>
</evidence>
<dbReference type="OrthoDB" id="2017497at2759"/>
<evidence type="ECO:0000256" key="5">
    <source>
        <dbReference type="ARBA" id="ARBA00023033"/>
    </source>
</evidence>
<dbReference type="CDD" id="cd08589">
    <property type="entry name" value="PI-PLCc_SaPLC1_like"/>
    <property type="match status" value="1"/>
</dbReference>
<dbReference type="Proteomes" id="UP000281677">
    <property type="component" value="Unassembled WGS sequence"/>
</dbReference>
<dbReference type="InterPro" id="IPR017946">
    <property type="entry name" value="PLC-like_Pdiesterase_TIM-brl"/>
</dbReference>
<dbReference type="Gene3D" id="3.50.50.60">
    <property type="entry name" value="FAD/NAD(P)-binding domain"/>
    <property type="match status" value="1"/>
</dbReference>
<comment type="caution">
    <text evidence="8">The sequence shown here is derived from an EMBL/GenBank/DDBJ whole genome shotgun (WGS) entry which is preliminary data.</text>
</comment>
<evidence type="ECO:0000256" key="4">
    <source>
        <dbReference type="ARBA" id="ARBA00023002"/>
    </source>
</evidence>
<dbReference type="PANTHER" id="PTHR47178">
    <property type="entry name" value="MONOOXYGENASE, FAD-BINDING"/>
    <property type="match status" value="1"/>
</dbReference>
<dbReference type="AlphaFoldDB" id="A0A3M7IL80"/>
<comment type="cofactor">
    <cofactor evidence="1">
        <name>FAD</name>
        <dbReference type="ChEBI" id="CHEBI:57692"/>
    </cofactor>
</comment>
<dbReference type="GO" id="GO:0008081">
    <property type="term" value="F:phosphoric diester hydrolase activity"/>
    <property type="evidence" value="ECO:0007669"/>
    <property type="project" value="InterPro"/>
</dbReference>
<dbReference type="GO" id="GO:0004497">
    <property type="term" value="F:monooxygenase activity"/>
    <property type="evidence" value="ECO:0007669"/>
    <property type="project" value="UniProtKB-KW"/>
</dbReference>
<evidence type="ECO:0000259" key="7">
    <source>
        <dbReference type="Pfam" id="PF01494"/>
    </source>
</evidence>
<dbReference type="InterPro" id="IPR036188">
    <property type="entry name" value="FAD/NAD-bd_sf"/>
</dbReference>
<dbReference type="PRINTS" id="PR00420">
    <property type="entry name" value="RNGMNOXGNASE"/>
</dbReference>
<dbReference type="VEuPathDB" id="FungiDB:BTJ68_14426"/>
<proteinExistence type="predicted"/>
<dbReference type="Pfam" id="PF01494">
    <property type="entry name" value="FAD_binding_3"/>
    <property type="match status" value="1"/>
</dbReference>
<accession>A0A3M7IL80</accession>
<reference evidence="8 9" key="1">
    <citation type="journal article" date="2018" name="BMC Genomics">
        <title>Genomic evidence for intraspecific hybridization in a clonal and extremely halotolerant yeast.</title>
        <authorList>
            <person name="Gostincar C."/>
            <person name="Stajich J.E."/>
            <person name="Zupancic J."/>
            <person name="Zalar P."/>
            <person name="Gunde-Cimerman N."/>
        </authorList>
    </citation>
    <scope>NUCLEOTIDE SEQUENCE [LARGE SCALE GENOMIC DNA]</scope>
    <source>
        <strain evidence="8 9">EXF-120</strain>
    </source>
</reference>
<evidence type="ECO:0000256" key="2">
    <source>
        <dbReference type="ARBA" id="ARBA00022630"/>
    </source>
</evidence>
<dbReference type="GO" id="GO:0071949">
    <property type="term" value="F:FAD binding"/>
    <property type="evidence" value="ECO:0007669"/>
    <property type="project" value="InterPro"/>
</dbReference>
<dbReference type="Pfam" id="PF16670">
    <property type="entry name" value="PI-PLC-C1"/>
    <property type="match status" value="1"/>
</dbReference>
<protein>
    <recommendedName>
        <fullName evidence="7">FAD-binding domain-containing protein</fullName>
    </recommendedName>
</protein>